<accession>A0ABU2LXK1</accession>
<feature type="chain" id="PRO_5045685523" description="Ricin B lectin domain-containing protein" evidence="1">
    <location>
        <begin position="28"/>
        <end position="139"/>
    </location>
</feature>
<evidence type="ECO:0000256" key="1">
    <source>
        <dbReference type="SAM" id="SignalP"/>
    </source>
</evidence>
<feature type="signal peptide" evidence="1">
    <location>
        <begin position="1"/>
        <end position="27"/>
    </location>
</feature>
<keyword evidence="3" id="KW-1185">Reference proteome</keyword>
<evidence type="ECO:0000313" key="3">
    <source>
        <dbReference type="Proteomes" id="UP001183420"/>
    </source>
</evidence>
<evidence type="ECO:0000313" key="2">
    <source>
        <dbReference type="EMBL" id="MDT0322328.1"/>
    </source>
</evidence>
<reference evidence="3" key="1">
    <citation type="submission" date="2023-07" db="EMBL/GenBank/DDBJ databases">
        <title>30 novel species of actinomycetes from the DSMZ collection.</title>
        <authorList>
            <person name="Nouioui I."/>
        </authorList>
    </citation>
    <scope>NUCLEOTIDE SEQUENCE [LARGE SCALE GENOMIC DNA]</scope>
    <source>
        <strain evidence="3">DSM 44918</strain>
    </source>
</reference>
<protein>
    <recommendedName>
        <fullName evidence="4">Ricin B lectin domain-containing protein</fullName>
    </recommendedName>
</protein>
<proteinExistence type="predicted"/>
<dbReference type="RefSeq" id="WP_311602885.1">
    <property type="nucleotide sequence ID" value="NZ_JAVREM010000060.1"/>
</dbReference>
<sequence>MRTLRALTGAAAAGAFAVLITAAPAQAATDTYWLYTSDNCGIARFIDHGEGAPGGGPNDDYVEIYDACADRDGVRAWAWLDGTLLGSRYNGEGFSTTVIWDPFGNIPDGGFMGIEVCIVDGPNDMVGFNCESWNDFIEE</sequence>
<name>A0ABU2LXK1_9ACTN</name>
<gene>
    <name evidence="2" type="ORF">RNC47_28795</name>
</gene>
<dbReference type="EMBL" id="JAVREM010000060">
    <property type="protein sequence ID" value="MDT0322328.1"/>
    <property type="molecule type" value="Genomic_DNA"/>
</dbReference>
<comment type="caution">
    <text evidence="2">The sequence shown here is derived from an EMBL/GenBank/DDBJ whole genome shotgun (WGS) entry which is preliminary data.</text>
</comment>
<dbReference type="Proteomes" id="UP001183420">
    <property type="component" value="Unassembled WGS sequence"/>
</dbReference>
<keyword evidence="1" id="KW-0732">Signal</keyword>
<evidence type="ECO:0008006" key="4">
    <source>
        <dbReference type="Google" id="ProtNLM"/>
    </source>
</evidence>
<organism evidence="2 3">
    <name type="scientific">Streptomyces millisiae</name>
    <dbReference type="NCBI Taxonomy" id="3075542"/>
    <lineage>
        <taxon>Bacteria</taxon>
        <taxon>Bacillati</taxon>
        <taxon>Actinomycetota</taxon>
        <taxon>Actinomycetes</taxon>
        <taxon>Kitasatosporales</taxon>
        <taxon>Streptomycetaceae</taxon>
        <taxon>Streptomyces</taxon>
    </lineage>
</organism>